<name>A0ABR1S4L0_9PEZI</name>
<dbReference type="Proteomes" id="UP001396898">
    <property type="component" value="Unassembled WGS sequence"/>
</dbReference>
<accession>A0ABR1S4L0</accession>
<sequence>MRFPQQTVRLRQPPPSNYADSSSSSSASASASLENDASSFESPLPLGTQPRFVTLLRSSASARKLKGKEVANYGPMPPKNEKCKSKYYRRGAAQERACDHCDTAAESSGHWRPSPATTPCPSTRSQDLDEVDPVDLRGAVYSLTIFLEQEKNICLATIKLKYEKRRQRIPKWLKFSRGVLDPLEKREYDRKRRELDDRLLNEILHYEASVKARFTDRRHSAPEARPAESFLGCRRQVGIVFPNSI</sequence>
<feature type="region of interest" description="Disordered" evidence="1">
    <location>
        <begin position="1"/>
        <end position="47"/>
    </location>
</feature>
<feature type="region of interest" description="Disordered" evidence="1">
    <location>
        <begin position="105"/>
        <end position="127"/>
    </location>
</feature>
<evidence type="ECO:0000313" key="3">
    <source>
        <dbReference type="Proteomes" id="UP001396898"/>
    </source>
</evidence>
<comment type="caution">
    <text evidence="2">The sequence shown here is derived from an EMBL/GenBank/DDBJ whole genome shotgun (WGS) entry which is preliminary data.</text>
</comment>
<feature type="compositionally biased region" description="Polar residues" evidence="1">
    <location>
        <begin position="115"/>
        <end position="125"/>
    </location>
</feature>
<protein>
    <submittedName>
        <fullName evidence="2">Uncharacterized protein</fullName>
    </submittedName>
</protein>
<proteinExistence type="predicted"/>
<organism evidence="2 3">
    <name type="scientific">Apiospora marii</name>
    <dbReference type="NCBI Taxonomy" id="335849"/>
    <lineage>
        <taxon>Eukaryota</taxon>
        <taxon>Fungi</taxon>
        <taxon>Dikarya</taxon>
        <taxon>Ascomycota</taxon>
        <taxon>Pezizomycotina</taxon>
        <taxon>Sordariomycetes</taxon>
        <taxon>Xylariomycetidae</taxon>
        <taxon>Amphisphaeriales</taxon>
        <taxon>Apiosporaceae</taxon>
        <taxon>Apiospora</taxon>
    </lineage>
</organism>
<evidence type="ECO:0000313" key="2">
    <source>
        <dbReference type="EMBL" id="KAK8026795.1"/>
    </source>
</evidence>
<evidence type="ECO:0000256" key="1">
    <source>
        <dbReference type="SAM" id="MobiDB-lite"/>
    </source>
</evidence>
<dbReference type="EMBL" id="JAQQWI010000007">
    <property type="protein sequence ID" value="KAK8026795.1"/>
    <property type="molecule type" value="Genomic_DNA"/>
</dbReference>
<keyword evidence="3" id="KW-1185">Reference proteome</keyword>
<reference evidence="2 3" key="1">
    <citation type="submission" date="2023-01" db="EMBL/GenBank/DDBJ databases">
        <title>Analysis of 21 Apiospora genomes using comparative genomics revels a genus with tremendous synthesis potential of carbohydrate active enzymes and secondary metabolites.</title>
        <authorList>
            <person name="Sorensen T."/>
        </authorList>
    </citation>
    <scope>NUCLEOTIDE SEQUENCE [LARGE SCALE GENOMIC DNA]</scope>
    <source>
        <strain evidence="2 3">CBS 20057</strain>
    </source>
</reference>
<gene>
    <name evidence="2" type="ORF">PG991_003851</name>
</gene>
<feature type="compositionally biased region" description="Low complexity" evidence="1">
    <location>
        <begin position="17"/>
        <end position="39"/>
    </location>
</feature>